<dbReference type="EMBL" id="LBTU01000043">
    <property type="protein sequence ID" value="KKQ46213.1"/>
    <property type="molecule type" value="Genomic_DNA"/>
</dbReference>
<keyword evidence="4" id="KW-1133">Transmembrane helix</keyword>
<organism evidence="6 7">
    <name type="scientific">Candidatus Yanofskybacteria bacterium GW2011_GWC2_37_9</name>
    <dbReference type="NCBI Taxonomy" id="1619028"/>
    <lineage>
        <taxon>Bacteria</taxon>
        <taxon>Candidatus Yanofskyibacteriota</taxon>
    </lineage>
</organism>
<dbReference type="AlphaFoldDB" id="A0A0G0HSU6"/>
<evidence type="ECO:0000313" key="6">
    <source>
        <dbReference type="EMBL" id="KKQ46213.1"/>
    </source>
</evidence>
<accession>A0A0G0HSU6</accession>
<dbReference type="Pfam" id="PF07963">
    <property type="entry name" value="N_methyl"/>
    <property type="match status" value="1"/>
</dbReference>
<dbReference type="InterPro" id="IPR045584">
    <property type="entry name" value="Pilin-like"/>
</dbReference>
<dbReference type="Gene3D" id="3.30.700.10">
    <property type="entry name" value="Glycoprotein, Type 4 Pilin"/>
    <property type="match status" value="1"/>
</dbReference>
<dbReference type="SUPFAM" id="SSF54523">
    <property type="entry name" value="Pili subunits"/>
    <property type="match status" value="1"/>
</dbReference>
<evidence type="ECO:0008006" key="8">
    <source>
        <dbReference type="Google" id="ProtNLM"/>
    </source>
</evidence>
<dbReference type="GO" id="GO:0016020">
    <property type="term" value="C:membrane"/>
    <property type="evidence" value="ECO:0007669"/>
    <property type="project" value="UniProtKB-SubCell"/>
</dbReference>
<evidence type="ECO:0000256" key="2">
    <source>
        <dbReference type="ARBA" id="ARBA00022481"/>
    </source>
</evidence>
<dbReference type="PANTHER" id="PTHR30093">
    <property type="entry name" value="GENERAL SECRETION PATHWAY PROTEIN G"/>
    <property type="match status" value="1"/>
</dbReference>
<keyword evidence="3" id="KW-0812">Transmembrane</keyword>
<evidence type="ECO:0000313" key="7">
    <source>
        <dbReference type="Proteomes" id="UP000034430"/>
    </source>
</evidence>
<evidence type="ECO:0000256" key="3">
    <source>
        <dbReference type="ARBA" id="ARBA00022692"/>
    </source>
</evidence>
<evidence type="ECO:0000256" key="5">
    <source>
        <dbReference type="ARBA" id="ARBA00023136"/>
    </source>
</evidence>
<comment type="subcellular location">
    <subcellularLocation>
        <location evidence="1">Membrane</location>
        <topology evidence="1">Single-pass membrane protein</topology>
    </subcellularLocation>
</comment>
<keyword evidence="5" id="KW-0472">Membrane</keyword>
<reference evidence="6 7" key="1">
    <citation type="journal article" date="2015" name="Nature">
        <title>rRNA introns, odd ribosomes, and small enigmatic genomes across a large radiation of phyla.</title>
        <authorList>
            <person name="Brown C.T."/>
            <person name="Hug L.A."/>
            <person name="Thomas B.C."/>
            <person name="Sharon I."/>
            <person name="Castelle C.J."/>
            <person name="Singh A."/>
            <person name="Wilkins M.J."/>
            <person name="Williams K.H."/>
            <person name="Banfield J.F."/>
        </authorList>
    </citation>
    <scope>NUCLEOTIDE SEQUENCE [LARGE SCALE GENOMIC DNA]</scope>
</reference>
<dbReference type="Proteomes" id="UP000034430">
    <property type="component" value="Unassembled WGS sequence"/>
</dbReference>
<keyword evidence="2" id="KW-0488">Methylation</keyword>
<dbReference type="PANTHER" id="PTHR30093:SF44">
    <property type="entry name" value="TYPE II SECRETION SYSTEM CORE PROTEIN G"/>
    <property type="match status" value="1"/>
</dbReference>
<dbReference type="InterPro" id="IPR012902">
    <property type="entry name" value="N_methyl_site"/>
</dbReference>
<evidence type="ECO:0000256" key="4">
    <source>
        <dbReference type="ARBA" id="ARBA00022989"/>
    </source>
</evidence>
<evidence type="ECO:0000256" key="1">
    <source>
        <dbReference type="ARBA" id="ARBA00004167"/>
    </source>
</evidence>
<gene>
    <name evidence="6" type="ORF">US65_C0043G0001</name>
</gene>
<dbReference type="PROSITE" id="PS00409">
    <property type="entry name" value="PROKAR_NTER_METHYL"/>
    <property type="match status" value="1"/>
</dbReference>
<dbReference type="NCBIfam" id="TIGR02532">
    <property type="entry name" value="IV_pilin_GFxxxE"/>
    <property type="match status" value="1"/>
</dbReference>
<protein>
    <recommendedName>
        <fullName evidence="8">General secretion pathway protein G</fullName>
    </recommendedName>
</protein>
<comment type="caution">
    <text evidence="6">The sequence shown here is derived from an EMBL/GenBank/DDBJ whole genome shotgun (WGS) entry which is preliminary data.</text>
</comment>
<proteinExistence type="predicted"/>
<sequence length="167" mass="18508">MFKISKKTKKGFTLIELLVVVAIISLLSSVVLASLNSARAKARDAKRKQTLTQLRIANELAFSNSPTGIYTDTTGWIEVPTDGVLTPALVTPGYISSLVSETSTYQYWRKNYTEYACMTLNDSNKYGFYVKLENPSASDPNFISSTVGDSFDRCVASTWSMNYRIGN</sequence>
<name>A0A0G0HSU6_9BACT</name>